<feature type="transmembrane region" description="Helical" evidence="2">
    <location>
        <begin position="91"/>
        <end position="108"/>
    </location>
</feature>
<dbReference type="EMBL" id="AZCU01000006">
    <property type="protein sequence ID" value="KRK25741.1"/>
    <property type="molecule type" value="Genomic_DNA"/>
</dbReference>
<dbReference type="Proteomes" id="UP000051020">
    <property type="component" value="Unassembled WGS sequence"/>
</dbReference>
<dbReference type="InterPro" id="IPR003675">
    <property type="entry name" value="Rce1/LyrA-like_dom"/>
</dbReference>
<dbReference type="GO" id="GO:0004175">
    <property type="term" value="F:endopeptidase activity"/>
    <property type="evidence" value="ECO:0007669"/>
    <property type="project" value="UniProtKB-ARBA"/>
</dbReference>
<feature type="domain" description="CAAX prenyl protease 2/Lysostaphin resistance protein A-like" evidence="3">
    <location>
        <begin position="109"/>
        <end position="218"/>
    </location>
</feature>
<keyword evidence="2" id="KW-0472">Membrane</keyword>
<comment type="caution">
    <text evidence="4">The sequence shown here is derived from an EMBL/GenBank/DDBJ whole genome shotgun (WGS) entry which is preliminary data.</text>
</comment>
<feature type="transmembrane region" description="Helical" evidence="2">
    <location>
        <begin position="206"/>
        <end position="224"/>
    </location>
</feature>
<dbReference type="PANTHER" id="PTHR36435:SF1">
    <property type="entry name" value="CAAX AMINO TERMINAL PROTEASE FAMILY PROTEIN"/>
    <property type="match status" value="1"/>
</dbReference>
<feature type="transmembrane region" description="Helical" evidence="2">
    <location>
        <begin position="114"/>
        <end position="138"/>
    </location>
</feature>
<evidence type="ECO:0000256" key="2">
    <source>
        <dbReference type="SAM" id="Phobius"/>
    </source>
</evidence>
<comment type="similarity">
    <text evidence="1">Belongs to the UPF0177 family.</text>
</comment>
<feature type="transmembrane region" description="Helical" evidence="2">
    <location>
        <begin position="178"/>
        <end position="199"/>
    </location>
</feature>
<dbReference type="RefSeq" id="WP_231128185.1">
    <property type="nucleotide sequence ID" value="NZ_AZCU01000006.1"/>
</dbReference>
<sequence length="276" mass="30581">MVLFQLSAFKEDENSAMPFIKVAITVACYLITLFLMPPLTAVFGMHAGPVQVIVTESLMLLAVLILNRLYIKQHIRLLPTNTMSELRKNGVPLELTIIVLLIFFRNHLNQFLISLLLSLIVAITEEYTFRGIIFTTLLSRCLKQFTTMRATIAAMIAAMIAAALIFAAMHLTNLLSQPVWSVFCQVLYVIGLGLLLAAIYLTTGNLLGAIGVHWLIDFSSFYSQGVNSAPSVINGPVEALLKGLFLDALFIGIATFILISKRWKLLHILDNENKIG</sequence>
<organism evidence="4 5">
    <name type="scientific">Lactiplantibacillus pentosus DSM 20314</name>
    <dbReference type="NCBI Taxonomy" id="1423791"/>
    <lineage>
        <taxon>Bacteria</taxon>
        <taxon>Bacillati</taxon>
        <taxon>Bacillota</taxon>
        <taxon>Bacilli</taxon>
        <taxon>Lactobacillales</taxon>
        <taxon>Lactobacillaceae</taxon>
        <taxon>Lactiplantibacillus</taxon>
    </lineage>
</organism>
<reference evidence="4 5" key="1">
    <citation type="journal article" date="2015" name="Genome Announc.">
        <title>Expanding the biotechnology potential of lactobacilli through comparative genomics of 213 strains and associated genera.</title>
        <authorList>
            <person name="Sun Z."/>
            <person name="Harris H.M."/>
            <person name="McCann A."/>
            <person name="Guo C."/>
            <person name="Argimon S."/>
            <person name="Zhang W."/>
            <person name="Yang X."/>
            <person name="Jeffery I.B."/>
            <person name="Cooney J.C."/>
            <person name="Kagawa T.F."/>
            <person name="Liu W."/>
            <person name="Song Y."/>
            <person name="Salvetti E."/>
            <person name="Wrobel A."/>
            <person name="Rasinkangas P."/>
            <person name="Parkhill J."/>
            <person name="Rea M.C."/>
            <person name="O'Sullivan O."/>
            <person name="Ritari J."/>
            <person name="Douillard F.P."/>
            <person name="Paul Ross R."/>
            <person name="Yang R."/>
            <person name="Briner A.E."/>
            <person name="Felis G.E."/>
            <person name="de Vos W.M."/>
            <person name="Barrangou R."/>
            <person name="Klaenhammer T.R."/>
            <person name="Caufield P.W."/>
            <person name="Cui Y."/>
            <person name="Zhang H."/>
            <person name="O'Toole P.W."/>
        </authorList>
    </citation>
    <scope>NUCLEOTIDE SEQUENCE [LARGE SCALE GENOMIC DNA]</scope>
    <source>
        <strain evidence="4 5">DSM 20314</strain>
    </source>
</reference>
<evidence type="ECO:0000256" key="1">
    <source>
        <dbReference type="ARBA" id="ARBA00009067"/>
    </source>
</evidence>
<dbReference type="GO" id="GO:0080120">
    <property type="term" value="P:CAAX-box protein maturation"/>
    <property type="evidence" value="ECO:0007669"/>
    <property type="project" value="UniProtKB-ARBA"/>
</dbReference>
<keyword evidence="2" id="KW-0812">Transmembrane</keyword>
<protein>
    <submittedName>
        <fullName evidence="4">Plni</fullName>
    </submittedName>
</protein>
<evidence type="ECO:0000259" key="3">
    <source>
        <dbReference type="Pfam" id="PF02517"/>
    </source>
</evidence>
<proteinExistence type="inferred from homology"/>
<dbReference type="AlphaFoldDB" id="A0A837RD82"/>
<dbReference type="InterPro" id="IPR052710">
    <property type="entry name" value="CAAX_protease"/>
</dbReference>
<feature type="transmembrane region" description="Helical" evidence="2">
    <location>
        <begin position="20"/>
        <end position="44"/>
    </location>
</feature>
<feature type="transmembrane region" description="Helical" evidence="2">
    <location>
        <begin position="150"/>
        <end position="172"/>
    </location>
</feature>
<dbReference type="PANTHER" id="PTHR36435">
    <property type="entry name" value="SLR1288 PROTEIN"/>
    <property type="match status" value="1"/>
</dbReference>
<keyword evidence="2" id="KW-1133">Transmembrane helix</keyword>
<dbReference type="GeneID" id="49392784"/>
<evidence type="ECO:0000313" key="5">
    <source>
        <dbReference type="Proteomes" id="UP000051020"/>
    </source>
</evidence>
<feature type="transmembrane region" description="Helical" evidence="2">
    <location>
        <begin position="239"/>
        <end position="259"/>
    </location>
</feature>
<accession>A0A837RD82</accession>
<evidence type="ECO:0000313" key="4">
    <source>
        <dbReference type="EMBL" id="KRK25741.1"/>
    </source>
</evidence>
<gene>
    <name evidence="4" type="ORF">FD24_GL002879</name>
</gene>
<name>A0A837RD82_LACPE</name>
<dbReference type="Pfam" id="PF02517">
    <property type="entry name" value="Rce1-like"/>
    <property type="match status" value="1"/>
</dbReference>
<feature type="transmembrane region" description="Helical" evidence="2">
    <location>
        <begin position="50"/>
        <end position="70"/>
    </location>
</feature>